<dbReference type="PANTHER" id="PTHR11070:SF2">
    <property type="entry name" value="ATP-DEPENDENT DNA HELICASE SRS2"/>
    <property type="match status" value="1"/>
</dbReference>
<reference evidence="12" key="1">
    <citation type="submission" date="2019-04" db="EMBL/GenBank/DDBJ databases">
        <title>Evolution of Biomass-Degrading Anaerobic Consortia Revealed by Metagenomics.</title>
        <authorList>
            <person name="Peng X."/>
        </authorList>
    </citation>
    <scope>NUCLEOTIDE SEQUENCE</scope>
    <source>
        <strain evidence="12">SIG18</strain>
    </source>
</reference>
<comment type="catalytic activity">
    <reaction evidence="8">
        <text>ATP + H2O = ADP + phosphate + H(+)</text>
        <dbReference type="Rhea" id="RHEA:13065"/>
        <dbReference type="ChEBI" id="CHEBI:15377"/>
        <dbReference type="ChEBI" id="CHEBI:15378"/>
        <dbReference type="ChEBI" id="CHEBI:30616"/>
        <dbReference type="ChEBI" id="CHEBI:43474"/>
        <dbReference type="ChEBI" id="CHEBI:456216"/>
        <dbReference type="EC" id="5.6.2.4"/>
    </reaction>
</comment>
<evidence type="ECO:0000259" key="10">
    <source>
        <dbReference type="PROSITE" id="PS51198"/>
    </source>
</evidence>
<evidence type="ECO:0000313" key="13">
    <source>
        <dbReference type="Proteomes" id="UP000783037"/>
    </source>
</evidence>
<evidence type="ECO:0000256" key="1">
    <source>
        <dbReference type="ARBA" id="ARBA00022741"/>
    </source>
</evidence>
<dbReference type="InterPro" id="IPR014016">
    <property type="entry name" value="UvrD-like_ATP-bd"/>
</dbReference>
<comment type="caution">
    <text evidence="12">The sequence shown here is derived from an EMBL/GenBank/DDBJ whole genome shotgun (WGS) entry which is preliminary data.</text>
</comment>
<keyword evidence="4 9" id="KW-0067">ATP-binding</keyword>
<accession>A0A8T3VG62</accession>
<dbReference type="InterPro" id="IPR027417">
    <property type="entry name" value="P-loop_NTPase"/>
</dbReference>
<keyword evidence="2 9" id="KW-0378">Hydrolase</keyword>
<evidence type="ECO:0000313" key="12">
    <source>
        <dbReference type="EMBL" id="MBE6502345.1"/>
    </source>
</evidence>
<dbReference type="SUPFAM" id="SSF52540">
    <property type="entry name" value="P-loop containing nucleoside triphosphate hydrolases"/>
    <property type="match status" value="1"/>
</dbReference>
<dbReference type="CDD" id="cd17932">
    <property type="entry name" value="DEXQc_UvrD"/>
    <property type="match status" value="1"/>
</dbReference>
<feature type="domain" description="UvrD-like helicase ATP-binding" evidence="10">
    <location>
        <begin position="213"/>
        <end position="531"/>
    </location>
</feature>
<keyword evidence="3 9" id="KW-0347">Helicase</keyword>
<organism evidence="12 13">
    <name type="scientific">Methanobrevibacter thaueri</name>
    <dbReference type="NCBI Taxonomy" id="190975"/>
    <lineage>
        <taxon>Archaea</taxon>
        <taxon>Methanobacteriati</taxon>
        <taxon>Methanobacteriota</taxon>
        <taxon>Methanomada group</taxon>
        <taxon>Methanobacteria</taxon>
        <taxon>Methanobacteriales</taxon>
        <taxon>Methanobacteriaceae</taxon>
        <taxon>Methanobrevibacter</taxon>
    </lineage>
</organism>
<keyword evidence="1 9" id="KW-0547">Nucleotide-binding</keyword>
<feature type="binding site" evidence="9">
    <location>
        <begin position="234"/>
        <end position="241"/>
    </location>
    <ligand>
        <name>ATP</name>
        <dbReference type="ChEBI" id="CHEBI:30616"/>
    </ligand>
</feature>
<dbReference type="Pfam" id="PF00580">
    <property type="entry name" value="UvrD-helicase"/>
    <property type="match status" value="1"/>
</dbReference>
<evidence type="ECO:0000256" key="2">
    <source>
        <dbReference type="ARBA" id="ARBA00022801"/>
    </source>
</evidence>
<dbReference type="Proteomes" id="UP000783037">
    <property type="component" value="Unassembled WGS sequence"/>
</dbReference>
<dbReference type="EC" id="5.6.2.4" evidence="7"/>
<evidence type="ECO:0000256" key="9">
    <source>
        <dbReference type="PROSITE-ProRule" id="PRU00560"/>
    </source>
</evidence>
<dbReference type="GO" id="GO:0016787">
    <property type="term" value="F:hydrolase activity"/>
    <property type="evidence" value="ECO:0007669"/>
    <property type="project" value="UniProtKB-UniRule"/>
</dbReference>
<dbReference type="GO" id="GO:0000725">
    <property type="term" value="P:recombinational repair"/>
    <property type="evidence" value="ECO:0007669"/>
    <property type="project" value="TreeGrafter"/>
</dbReference>
<proteinExistence type="predicted"/>
<dbReference type="AlphaFoldDB" id="A0A8T3VG62"/>
<name>A0A8T3VG62_9EURY</name>
<evidence type="ECO:0000256" key="5">
    <source>
        <dbReference type="ARBA" id="ARBA00023235"/>
    </source>
</evidence>
<evidence type="ECO:0000256" key="3">
    <source>
        <dbReference type="ARBA" id="ARBA00022806"/>
    </source>
</evidence>
<comment type="catalytic activity">
    <reaction evidence="6">
        <text>Couples ATP hydrolysis with the unwinding of duplex DNA by translocating in the 3'-5' direction.</text>
        <dbReference type="EC" id="5.6.2.4"/>
    </reaction>
</comment>
<dbReference type="PANTHER" id="PTHR11070">
    <property type="entry name" value="UVRD / RECB / PCRA DNA HELICASE FAMILY MEMBER"/>
    <property type="match status" value="1"/>
</dbReference>
<dbReference type="Gene3D" id="1.10.486.10">
    <property type="entry name" value="PCRA, domain 4"/>
    <property type="match status" value="2"/>
</dbReference>
<dbReference type="Gene3D" id="3.40.50.300">
    <property type="entry name" value="P-loop containing nucleotide triphosphate hydrolases"/>
    <property type="match status" value="4"/>
</dbReference>
<evidence type="ECO:0000259" key="11">
    <source>
        <dbReference type="PROSITE" id="PS51217"/>
    </source>
</evidence>
<evidence type="ECO:0000256" key="4">
    <source>
        <dbReference type="ARBA" id="ARBA00022840"/>
    </source>
</evidence>
<evidence type="ECO:0000256" key="7">
    <source>
        <dbReference type="ARBA" id="ARBA00034808"/>
    </source>
</evidence>
<feature type="domain" description="UvrD-like helicase C-terminal" evidence="11">
    <location>
        <begin position="532"/>
        <end position="869"/>
    </location>
</feature>
<dbReference type="EMBL" id="SUTK01000049">
    <property type="protein sequence ID" value="MBE6502345.1"/>
    <property type="molecule type" value="Genomic_DNA"/>
</dbReference>
<protein>
    <recommendedName>
        <fullName evidence="7">DNA 3'-5' helicase</fullName>
        <ecNumber evidence="7">5.6.2.4</ecNumber>
    </recommendedName>
</protein>
<gene>
    <name evidence="12" type="ORF">E7Z79_07890</name>
</gene>
<dbReference type="GO" id="GO:0043138">
    <property type="term" value="F:3'-5' DNA helicase activity"/>
    <property type="evidence" value="ECO:0007669"/>
    <property type="project" value="UniProtKB-EC"/>
</dbReference>
<sequence>MSIMRESSVFTFLKGKYRDLYDLCEVMEKLIVVRKYPLAMATAKVILDLFCKQTDNDLVLTIDVFNDASLTLSERDMQSVHKILFTYIYEDYFEPIEQFLNVDYEYDFTFLGHNPKITNDDIYLIIDNLRVNSISPQLVGLEGDDLIQLEDLAAGDKQKVVDFIESNLNDFIKRHILTLRLFDSEGNPLDRKLNFEAVKKVDYCSIREIPPDVDLDDYQREAVEFTERPLVINAGPGAGKTRVIIERVCHLISQGVEAESILVITFTNKAAEELRERFKKDTKLDLNTISKMRISTIHSFCRAILQDFSDIPYNLLKRESERNLFFNKHKDELGFTGPAFLRNYESGQVLKKYDEYALFEVDSKGLIDYIESKFRPSQEYLEYIEDYYSKHSENHYPSKKEIKQLNFQCDVYKARYLQIAKSYNDWIDLMEREHVCDQNYLLIKALEILSDDDNLKMVQYTNILIDEFQDTDAVQMQIFERLKSKSDTYTVVGDADQSIYSFRAANPKFFNDYAGSDEFENKFLVNNYRSTSDIVAFNERFISPKRANPKDLKAVNKSKMPVYMLENRKDEEYRGIAYIIKNLKTSGKISKYSDVCILFRSHKDKKGILEEFEKEKIPYYLKGIDDLIYQDEVKAVLALIWYMLPFDPTRIAYYGDGGQWINLSSFTDTYYESSKVFRLSAKTRNILDDIERRYHANVVNVKKSFKPMDSSSKSASIMDVVRDYADDTLEEIFERVGTVDLSTYSRDELRGIGITDEHDLDFFCDLNELKSSLGEVRMSCLEVYYELIRITGFLDELFSRSDFEAKKAALNLALISEIISDYENIMGKYDLIGLFNYLYRSLKYYSCPINEEEDNSQKVHIMTVHKAKGLEYPVVITASIKDRSFPLTFSPQRKDHIFNNYPVYPTPNRFLKYKVSEEQEPFEFDREEERVVYVANTRAEELLILSTVLPRSGSRIPQVLRDYESDLVRIEPSDVFAMKKVTSHMIRDTNLFNQIDFENVLEDYLFCPLRYNFESNLKFKNPKNIDKFIDSKLRIIVNRLHNDKFMTDWDRDSIENLVLEVIRSYSFASGEKSLKKLFNHFADYWQDYGRNFDVLRTSHPVSLEVGGYDINGVIDLMVSDGDGVSLVHFIRTRDEMKNYHSFYMELLGYYAIALKEREDVEVENLMLYVLDEGKLYEREFVRSEFIIDYLESVVERISDDDYSRHYVSCGECEFNGLLCQNKNLFK</sequence>
<dbReference type="InterPro" id="IPR000212">
    <property type="entry name" value="DNA_helicase_UvrD/REP"/>
</dbReference>
<dbReference type="PROSITE" id="PS51217">
    <property type="entry name" value="UVRD_HELICASE_CTER"/>
    <property type="match status" value="1"/>
</dbReference>
<dbReference type="InterPro" id="IPR014017">
    <property type="entry name" value="DNA_helicase_UvrD-like_C"/>
</dbReference>
<dbReference type="GO" id="GO:0003677">
    <property type="term" value="F:DNA binding"/>
    <property type="evidence" value="ECO:0007669"/>
    <property type="project" value="InterPro"/>
</dbReference>
<evidence type="ECO:0000256" key="8">
    <source>
        <dbReference type="ARBA" id="ARBA00048988"/>
    </source>
</evidence>
<dbReference type="PROSITE" id="PS51198">
    <property type="entry name" value="UVRD_HELICASE_ATP_BIND"/>
    <property type="match status" value="1"/>
</dbReference>
<evidence type="ECO:0000256" key="6">
    <source>
        <dbReference type="ARBA" id="ARBA00034617"/>
    </source>
</evidence>
<dbReference type="GO" id="GO:0005524">
    <property type="term" value="F:ATP binding"/>
    <property type="evidence" value="ECO:0007669"/>
    <property type="project" value="UniProtKB-UniRule"/>
</dbReference>
<keyword evidence="5" id="KW-0413">Isomerase</keyword>
<dbReference type="Pfam" id="PF13361">
    <property type="entry name" value="UvrD_C"/>
    <property type="match status" value="2"/>
</dbReference>